<gene>
    <name evidence="2" type="ORF">I7412_00415</name>
</gene>
<dbReference type="SUPFAM" id="SSF54427">
    <property type="entry name" value="NTF2-like"/>
    <property type="match status" value="1"/>
</dbReference>
<feature type="domain" description="SnoaL-like" evidence="1">
    <location>
        <begin position="16"/>
        <end position="141"/>
    </location>
</feature>
<dbReference type="Proteomes" id="UP000604475">
    <property type="component" value="Unassembled WGS sequence"/>
</dbReference>
<evidence type="ECO:0000313" key="2">
    <source>
        <dbReference type="EMBL" id="MBL7625667.1"/>
    </source>
</evidence>
<protein>
    <submittedName>
        <fullName evidence="2">Nuclear transport factor 2 family protein</fullName>
    </submittedName>
</protein>
<reference evidence="2" key="1">
    <citation type="submission" date="2020-12" db="EMBL/GenBank/DDBJ databases">
        <title>Genomic characterization of non-nitrogen-fixing Frankia strains.</title>
        <authorList>
            <person name="Carlos-Shanley C."/>
            <person name="Guerra T."/>
            <person name="Hahn D."/>
        </authorList>
    </citation>
    <scope>NUCLEOTIDE SEQUENCE</scope>
    <source>
        <strain evidence="2">CN6</strain>
    </source>
</reference>
<dbReference type="AlphaFoldDB" id="A0A937ULD0"/>
<evidence type="ECO:0000259" key="1">
    <source>
        <dbReference type="Pfam" id="PF13577"/>
    </source>
</evidence>
<dbReference type="Gene3D" id="3.10.450.50">
    <property type="match status" value="1"/>
</dbReference>
<name>A0A937ULD0_9ACTN</name>
<dbReference type="CDD" id="cd00531">
    <property type="entry name" value="NTF2_like"/>
    <property type="match status" value="1"/>
</dbReference>
<comment type="caution">
    <text evidence="2">The sequence shown here is derived from an EMBL/GenBank/DDBJ whole genome shotgun (WGS) entry which is preliminary data.</text>
</comment>
<accession>A0A937ULD0</accession>
<dbReference type="InterPro" id="IPR011944">
    <property type="entry name" value="Steroid_delta5-4_isomerase"/>
</dbReference>
<dbReference type="RefSeq" id="WP_203007835.1">
    <property type="nucleotide sequence ID" value="NZ_JADWYU010000273.1"/>
</dbReference>
<dbReference type="EMBL" id="JAEACQ010000018">
    <property type="protein sequence ID" value="MBL7625667.1"/>
    <property type="molecule type" value="Genomic_DNA"/>
</dbReference>
<dbReference type="InterPro" id="IPR037401">
    <property type="entry name" value="SnoaL-like"/>
</dbReference>
<dbReference type="Pfam" id="PF13577">
    <property type="entry name" value="SnoaL_4"/>
    <property type="match status" value="1"/>
</dbReference>
<dbReference type="NCBIfam" id="TIGR02246">
    <property type="entry name" value="SgcJ/EcaC family oxidoreductase"/>
    <property type="match status" value="1"/>
</dbReference>
<evidence type="ECO:0000313" key="3">
    <source>
        <dbReference type="Proteomes" id="UP000604475"/>
    </source>
</evidence>
<dbReference type="InterPro" id="IPR032710">
    <property type="entry name" value="NTF2-like_dom_sf"/>
</dbReference>
<sequence>MNQDEVIRSLSERLARLEDLEEIRKLYIDYGRHLDAGDPAAYAALFARDAKLRLGPVMRADGREQIERAAAQVVKLAPDGSKSSVHLLGSPLVELAGDTATGECVWAAVSRDDDGAPRVLVGRHVDELVREDGRWRFARRRGLIDIGALGSG</sequence>
<proteinExistence type="predicted"/>
<keyword evidence="3" id="KW-1185">Reference proteome</keyword>
<organism evidence="2 3">
    <name type="scientific">Frankia nepalensis</name>
    <dbReference type="NCBI Taxonomy" id="1836974"/>
    <lineage>
        <taxon>Bacteria</taxon>
        <taxon>Bacillati</taxon>
        <taxon>Actinomycetota</taxon>
        <taxon>Actinomycetes</taxon>
        <taxon>Frankiales</taxon>
        <taxon>Frankiaceae</taxon>
        <taxon>Frankia</taxon>
    </lineage>
</organism>